<dbReference type="PANTHER" id="PTHR47027:SF20">
    <property type="entry name" value="REVERSE TRANSCRIPTASE-LIKE PROTEIN WITH RNA-DIRECTED DNA POLYMERASE DOMAIN"/>
    <property type="match status" value="1"/>
</dbReference>
<evidence type="ECO:0008006" key="3">
    <source>
        <dbReference type="Google" id="ProtNLM"/>
    </source>
</evidence>
<dbReference type="EMBL" id="AVOT02040092">
    <property type="protein sequence ID" value="MBW0535261.1"/>
    <property type="molecule type" value="Genomic_DNA"/>
</dbReference>
<comment type="caution">
    <text evidence="1">The sequence shown here is derived from an EMBL/GenBank/DDBJ whole genome shotgun (WGS) entry which is preliminary data.</text>
</comment>
<evidence type="ECO:0000313" key="2">
    <source>
        <dbReference type="Proteomes" id="UP000765509"/>
    </source>
</evidence>
<name>A0A9Q3F7L8_9BASI</name>
<dbReference type="PANTHER" id="PTHR47027">
    <property type="entry name" value="REVERSE TRANSCRIPTASE DOMAIN-CONTAINING PROTEIN"/>
    <property type="match status" value="1"/>
</dbReference>
<gene>
    <name evidence="1" type="ORF">O181_074976</name>
</gene>
<evidence type="ECO:0000313" key="1">
    <source>
        <dbReference type="EMBL" id="MBW0535261.1"/>
    </source>
</evidence>
<protein>
    <recommendedName>
        <fullName evidence="3">Reverse transcriptase domain-containing protein</fullName>
    </recommendedName>
</protein>
<reference evidence="1" key="1">
    <citation type="submission" date="2021-03" db="EMBL/GenBank/DDBJ databases">
        <title>Draft genome sequence of rust myrtle Austropuccinia psidii MF-1, a brazilian biotype.</title>
        <authorList>
            <person name="Quecine M.C."/>
            <person name="Pachon D.M.R."/>
            <person name="Bonatelli M.L."/>
            <person name="Correr F.H."/>
            <person name="Franceschini L.M."/>
            <person name="Leite T.F."/>
            <person name="Margarido G.R.A."/>
            <person name="Almeida C.A."/>
            <person name="Ferrarezi J.A."/>
            <person name="Labate C.A."/>
        </authorList>
    </citation>
    <scope>NUCLEOTIDE SEQUENCE</scope>
    <source>
        <strain evidence="1">MF-1</strain>
    </source>
</reference>
<sequence length="267" mass="31270">MTGLRQWDALSPVLFNLVLERVIREMNISEGVILGQIRIGMLAYADDIALLEYLVASRRNSNGGLEQYIKIEELKFKRVSQFKYLGSMITEDNDIKTEVSTRIQLANRGYYGLEKVLKSKALSKALKIKMYMTLLRPIVLYGSETWALRKTEESRLMIFERKVLRKIFGPIYDRQTNEWRKLHNVELQGLFQRPNIVREITKRKLSWAGHAWRKQGTLVKWVIGEEPNGKRPLGRPKLKWEDGVKKEVKKIEPGVKWREVAEDRGRR</sequence>
<dbReference type="Proteomes" id="UP000765509">
    <property type="component" value="Unassembled WGS sequence"/>
</dbReference>
<organism evidence="1 2">
    <name type="scientific">Austropuccinia psidii MF-1</name>
    <dbReference type="NCBI Taxonomy" id="1389203"/>
    <lineage>
        <taxon>Eukaryota</taxon>
        <taxon>Fungi</taxon>
        <taxon>Dikarya</taxon>
        <taxon>Basidiomycota</taxon>
        <taxon>Pucciniomycotina</taxon>
        <taxon>Pucciniomycetes</taxon>
        <taxon>Pucciniales</taxon>
        <taxon>Sphaerophragmiaceae</taxon>
        <taxon>Austropuccinia</taxon>
    </lineage>
</organism>
<keyword evidence="2" id="KW-1185">Reference proteome</keyword>
<accession>A0A9Q3F7L8</accession>
<dbReference type="OrthoDB" id="7987018at2759"/>
<proteinExistence type="predicted"/>
<dbReference type="AlphaFoldDB" id="A0A9Q3F7L8"/>